<dbReference type="Proteomes" id="UP001164676">
    <property type="component" value="Chromosome"/>
</dbReference>
<reference evidence="1" key="1">
    <citation type="submission" date="2022-09" db="EMBL/GenBank/DDBJ databases">
        <authorList>
            <person name="Li Z.-J."/>
        </authorList>
    </citation>
    <scope>NUCLEOTIDE SEQUENCE</scope>
    <source>
        <strain evidence="1">TGB10</strain>
    </source>
</reference>
<dbReference type="InterPro" id="IPR031832">
    <property type="entry name" value="DUF4747"/>
</dbReference>
<accession>A0ABY7L9D9</accession>
<dbReference type="EMBL" id="CP114584">
    <property type="protein sequence ID" value="WBA13866.1"/>
    <property type="molecule type" value="Genomic_DNA"/>
</dbReference>
<name>A0ABY7L9D9_9GAMM</name>
<proteinExistence type="predicted"/>
<evidence type="ECO:0000313" key="1">
    <source>
        <dbReference type="EMBL" id="WBA13866.1"/>
    </source>
</evidence>
<sequence length="328" mass="36952">MAIFKFYNIQLLPIDKQSSEVGSEGYCKLFKSVADLVDQTRANKDRLSAIGVGLSGGLFFSPFHVELVEFKDLDVRDLIHGHFLKFDDVNELVDTNSGELEYKSSGNTSSKRFEFEFVFDPVCHIMAIHDVAGLPTNRPLMNALSKTLEGHARRLYPNHSLEVSELTEANSVEAFLHEPKQGITSYTGSISFSNSDDWDEEIGKELIPKAKEVEEELKSKRVGKWEAKFRAFKGSLMNDLPMNAKIQLVLATLYGNAEAAYTAEDGEKKKYHMDDHPVREKLTHHKGGMKNRILAIADLIKTAKRKTRVSSASLLENKGFISEYEDKE</sequence>
<evidence type="ECO:0000313" key="2">
    <source>
        <dbReference type="Proteomes" id="UP001164676"/>
    </source>
</evidence>
<keyword evidence="2" id="KW-1185">Reference proteome</keyword>
<dbReference type="RefSeq" id="WP_269597236.1">
    <property type="nucleotide sequence ID" value="NZ_CP114584.1"/>
</dbReference>
<gene>
    <name evidence="1" type="ORF">N7E60_09000</name>
</gene>
<organism evidence="1 2">
    <name type="scientific">Salinivibrio proteolyticus</name>
    <dbReference type="NCBI Taxonomy" id="334715"/>
    <lineage>
        <taxon>Bacteria</taxon>
        <taxon>Pseudomonadati</taxon>
        <taxon>Pseudomonadota</taxon>
        <taxon>Gammaproteobacteria</taxon>
        <taxon>Vibrionales</taxon>
        <taxon>Vibrionaceae</taxon>
        <taxon>Salinivibrio</taxon>
    </lineage>
</organism>
<protein>
    <submittedName>
        <fullName evidence="1">DUF4747 family protein</fullName>
    </submittedName>
</protein>
<dbReference type="Pfam" id="PF15931">
    <property type="entry name" value="DUF4747"/>
    <property type="match status" value="1"/>
</dbReference>